<evidence type="ECO:0000313" key="3">
    <source>
        <dbReference type="Proteomes" id="UP001243212"/>
    </source>
</evidence>
<protein>
    <submittedName>
        <fullName evidence="2">Type I site-specific restriction-modification system R (Restriction) subunit</fullName>
    </submittedName>
</protein>
<proteinExistence type="predicted"/>
<keyword evidence="3" id="KW-1185">Reference proteome</keyword>
<accession>A0ABT9NFY6</accession>
<gene>
    <name evidence="2" type="ORF">J2S70_000896</name>
</gene>
<evidence type="ECO:0000259" key="1">
    <source>
        <dbReference type="Pfam" id="PF12008"/>
    </source>
</evidence>
<dbReference type="Proteomes" id="UP001243212">
    <property type="component" value="Unassembled WGS sequence"/>
</dbReference>
<dbReference type="EMBL" id="JAUSQX010000001">
    <property type="protein sequence ID" value="MDP9806314.1"/>
    <property type="molecule type" value="Genomic_DNA"/>
</dbReference>
<reference evidence="2 3" key="1">
    <citation type="submission" date="2023-07" db="EMBL/GenBank/DDBJ databases">
        <title>Sequencing the genomes of 1000 actinobacteria strains.</title>
        <authorList>
            <person name="Klenk H.-P."/>
        </authorList>
    </citation>
    <scope>NUCLEOTIDE SEQUENCE [LARGE SCALE GENOMIC DNA]</scope>
    <source>
        <strain evidence="2 3">DSM 17163</strain>
    </source>
</reference>
<dbReference type="Pfam" id="PF12008">
    <property type="entry name" value="EcoR124_C"/>
    <property type="match status" value="1"/>
</dbReference>
<organism evidence="2 3">
    <name type="scientific">Trueperella bonasi</name>
    <dbReference type="NCBI Taxonomy" id="312286"/>
    <lineage>
        <taxon>Bacteria</taxon>
        <taxon>Bacillati</taxon>
        <taxon>Actinomycetota</taxon>
        <taxon>Actinomycetes</taxon>
        <taxon>Actinomycetales</taxon>
        <taxon>Actinomycetaceae</taxon>
        <taxon>Trueperella</taxon>
    </lineage>
</organism>
<dbReference type="InterPro" id="IPR022625">
    <property type="entry name" value="TypeI_RM_Rsu_C"/>
</dbReference>
<sequence>MFGAILRLINILDSFPEFEGAQLLSPRQVQDYEGLYINLYELFRERARADKESIADDVVFEIELIKQVEVNVDYILMLVKRHLEEHGNFEDREVRADIERAINASPTLRNKRDLIKEFLDRINASTDVDEDWQRYIRAQFDGELDSIIAEEQLKARQARELAENIFRDNGDVPVEGTAVSDVMPPVSRFRPESGRAEKRARVIERLQGFIDRFRGLLNLG</sequence>
<dbReference type="Gene3D" id="1.20.58.2040">
    <property type="match status" value="1"/>
</dbReference>
<evidence type="ECO:0000313" key="2">
    <source>
        <dbReference type="EMBL" id="MDP9806314.1"/>
    </source>
</evidence>
<feature type="domain" description="Type I restriction enzyme R protein C-terminal" evidence="1">
    <location>
        <begin position="2"/>
        <end position="213"/>
    </location>
</feature>
<comment type="caution">
    <text evidence="2">The sequence shown here is derived from an EMBL/GenBank/DDBJ whole genome shotgun (WGS) entry which is preliminary data.</text>
</comment>
<name>A0ABT9NFY6_9ACTO</name>